<protein>
    <submittedName>
        <fullName evidence="9">EmrB/QacA subfamily drug resistance transporter</fullName>
    </submittedName>
</protein>
<keyword evidence="2" id="KW-0813">Transport</keyword>
<dbReference type="SUPFAM" id="SSF103473">
    <property type="entry name" value="MFS general substrate transporter"/>
    <property type="match status" value="1"/>
</dbReference>
<evidence type="ECO:0000313" key="10">
    <source>
        <dbReference type="Proteomes" id="UP000542210"/>
    </source>
</evidence>
<dbReference type="PANTHER" id="PTHR42718:SF46">
    <property type="entry name" value="BLR6921 PROTEIN"/>
    <property type="match status" value="1"/>
</dbReference>
<evidence type="ECO:0000259" key="8">
    <source>
        <dbReference type="PROSITE" id="PS50850"/>
    </source>
</evidence>
<dbReference type="GO" id="GO:0005886">
    <property type="term" value="C:plasma membrane"/>
    <property type="evidence" value="ECO:0007669"/>
    <property type="project" value="UniProtKB-SubCell"/>
</dbReference>
<feature type="domain" description="Major facilitator superfamily (MFS) profile" evidence="8">
    <location>
        <begin position="48"/>
        <end position="499"/>
    </location>
</feature>
<organism evidence="9 10">
    <name type="scientific">Sphaerisporangium siamense</name>
    <dbReference type="NCBI Taxonomy" id="795645"/>
    <lineage>
        <taxon>Bacteria</taxon>
        <taxon>Bacillati</taxon>
        <taxon>Actinomycetota</taxon>
        <taxon>Actinomycetes</taxon>
        <taxon>Streptosporangiales</taxon>
        <taxon>Streptosporangiaceae</taxon>
        <taxon>Sphaerisporangium</taxon>
    </lineage>
</organism>
<sequence>MTGPRRPGVQDALRDEATRAGWEKDAVHGPAPGQATSGAKAPLRAGLALVVIAAAQLMLVLDGTIMNVALPSIQKALALPPADLDWLVTAYALTFGGLLLAGGRAGDLFGRRRVFRAGLVLFAAASLLGGLAPGQGALVAARALQGVGAAVAAPAALSLLATTFPAGPARARALGVYGAMGALGSVAGLLLGGVLTEYLSWRWVLFVNVPIAVLVLAGTSALVDGGRDRGRADLPGALTATAGLAALVYAVKRGGSHGWADTTTIAGLGAAAVLAAGFVLLQRRSRHPMLPGRVLRDRDRAAAYLVIFLVGAGMFATFYFLTLYMQVVREFTAMGTGLAFLPFAAGIGLSAGVTGPRLLARASGRAVTLAGLAPAAGGMAWLALLTPAQGYLAVLLPAQLVAGTGLGLVFVATTVAGVRGVAPEDTGVAAGVLNTAQQVGGAVGLAGLAAVASAATAGAPPGTAAADALTRGHTTGFLVAGALYVAALAVAAWLPRAGRPPVTS</sequence>
<dbReference type="Proteomes" id="UP000542210">
    <property type="component" value="Unassembled WGS sequence"/>
</dbReference>
<evidence type="ECO:0000256" key="7">
    <source>
        <dbReference type="SAM" id="Phobius"/>
    </source>
</evidence>
<dbReference type="CDD" id="cd17321">
    <property type="entry name" value="MFS_MMR_MDR_like"/>
    <property type="match status" value="1"/>
</dbReference>
<proteinExistence type="predicted"/>
<dbReference type="InterPro" id="IPR011701">
    <property type="entry name" value="MFS"/>
</dbReference>
<feature type="transmembrane region" description="Helical" evidence="7">
    <location>
        <begin position="86"/>
        <end position="102"/>
    </location>
</feature>
<keyword evidence="6 7" id="KW-0472">Membrane</keyword>
<reference evidence="9 10" key="1">
    <citation type="submission" date="2020-08" db="EMBL/GenBank/DDBJ databases">
        <title>Sequencing the genomes of 1000 actinobacteria strains.</title>
        <authorList>
            <person name="Klenk H.-P."/>
        </authorList>
    </citation>
    <scope>NUCLEOTIDE SEQUENCE [LARGE SCALE GENOMIC DNA]</scope>
    <source>
        <strain evidence="9 10">DSM 45784</strain>
    </source>
</reference>
<feature type="transmembrane region" description="Helical" evidence="7">
    <location>
        <begin position="302"/>
        <end position="325"/>
    </location>
</feature>
<dbReference type="InterPro" id="IPR020846">
    <property type="entry name" value="MFS_dom"/>
</dbReference>
<dbReference type="Gene3D" id="1.20.1720.10">
    <property type="entry name" value="Multidrug resistance protein D"/>
    <property type="match status" value="1"/>
</dbReference>
<dbReference type="AlphaFoldDB" id="A0A7W7GAB0"/>
<feature type="transmembrane region" description="Helical" evidence="7">
    <location>
        <begin position="114"/>
        <end position="132"/>
    </location>
</feature>
<feature type="transmembrane region" description="Helical" evidence="7">
    <location>
        <begin position="331"/>
        <end position="354"/>
    </location>
</feature>
<evidence type="ECO:0000256" key="4">
    <source>
        <dbReference type="ARBA" id="ARBA00022692"/>
    </source>
</evidence>
<feature type="transmembrane region" description="Helical" evidence="7">
    <location>
        <begin position="391"/>
        <end position="418"/>
    </location>
</feature>
<evidence type="ECO:0000256" key="2">
    <source>
        <dbReference type="ARBA" id="ARBA00022448"/>
    </source>
</evidence>
<evidence type="ECO:0000256" key="1">
    <source>
        <dbReference type="ARBA" id="ARBA00004651"/>
    </source>
</evidence>
<keyword evidence="4 7" id="KW-0812">Transmembrane</keyword>
<feature type="transmembrane region" description="Helical" evidence="7">
    <location>
        <begin position="144"/>
        <end position="162"/>
    </location>
</feature>
<comment type="subcellular location">
    <subcellularLocation>
        <location evidence="1">Cell membrane</location>
        <topology evidence="1">Multi-pass membrane protein</topology>
    </subcellularLocation>
</comment>
<gene>
    <name evidence="9" type="ORF">BJ982_005292</name>
</gene>
<feature type="transmembrane region" description="Helical" evidence="7">
    <location>
        <begin position="174"/>
        <end position="195"/>
    </location>
</feature>
<feature type="transmembrane region" description="Helical" evidence="7">
    <location>
        <begin position="47"/>
        <end position="66"/>
    </location>
</feature>
<dbReference type="RefSeq" id="WP_184889977.1">
    <property type="nucleotide sequence ID" value="NZ_BOOV01000001.1"/>
</dbReference>
<dbReference type="PANTHER" id="PTHR42718">
    <property type="entry name" value="MAJOR FACILITATOR SUPERFAMILY MULTIDRUG TRANSPORTER MFSC"/>
    <property type="match status" value="1"/>
</dbReference>
<feature type="transmembrane region" description="Helical" evidence="7">
    <location>
        <begin position="234"/>
        <end position="251"/>
    </location>
</feature>
<evidence type="ECO:0000256" key="6">
    <source>
        <dbReference type="ARBA" id="ARBA00023136"/>
    </source>
</evidence>
<comment type="caution">
    <text evidence="9">The sequence shown here is derived from an EMBL/GenBank/DDBJ whole genome shotgun (WGS) entry which is preliminary data.</text>
</comment>
<evidence type="ECO:0000256" key="3">
    <source>
        <dbReference type="ARBA" id="ARBA00022475"/>
    </source>
</evidence>
<keyword evidence="5 7" id="KW-1133">Transmembrane helix</keyword>
<feature type="transmembrane region" description="Helical" evidence="7">
    <location>
        <begin position="366"/>
        <end position="385"/>
    </location>
</feature>
<feature type="transmembrane region" description="Helical" evidence="7">
    <location>
        <begin position="439"/>
        <end position="457"/>
    </location>
</feature>
<name>A0A7W7GAB0_9ACTN</name>
<evidence type="ECO:0000313" key="9">
    <source>
        <dbReference type="EMBL" id="MBB4703748.1"/>
    </source>
</evidence>
<dbReference type="EMBL" id="JACHND010000001">
    <property type="protein sequence ID" value="MBB4703748.1"/>
    <property type="molecule type" value="Genomic_DNA"/>
</dbReference>
<dbReference type="GO" id="GO:0022857">
    <property type="term" value="F:transmembrane transporter activity"/>
    <property type="evidence" value="ECO:0007669"/>
    <property type="project" value="InterPro"/>
</dbReference>
<dbReference type="Gene3D" id="1.20.1250.20">
    <property type="entry name" value="MFS general substrate transporter like domains"/>
    <property type="match status" value="1"/>
</dbReference>
<accession>A0A7W7GAB0</accession>
<keyword evidence="10" id="KW-1185">Reference proteome</keyword>
<feature type="transmembrane region" description="Helical" evidence="7">
    <location>
        <begin position="263"/>
        <end position="281"/>
    </location>
</feature>
<keyword evidence="3" id="KW-1003">Cell membrane</keyword>
<feature type="transmembrane region" description="Helical" evidence="7">
    <location>
        <begin position="201"/>
        <end position="222"/>
    </location>
</feature>
<evidence type="ECO:0000256" key="5">
    <source>
        <dbReference type="ARBA" id="ARBA00022989"/>
    </source>
</evidence>
<dbReference type="PROSITE" id="PS50850">
    <property type="entry name" value="MFS"/>
    <property type="match status" value="1"/>
</dbReference>
<dbReference type="Pfam" id="PF07690">
    <property type="entry name" value="MFS_1"/>
    <property type="match status" value="1"/>
</dbReference>
<feature type="transmembrane region" description="Helical" evidence="7">
    <location>
        <begin position="477"/>
        <end position="494"/>
    </location>
</feature>
<dbReference type="InterPro" id="IPR036259">
    <property type="entry name" value="MFS_trans_sf"/>
</dbReference>